<feature type="coiled-coil region" evidence="1">
    <location>
        <begin position="358"/>
        <end position="420"/>
    </location>
</feature>
<dbReference type="InterPro" id="IPR011109">
    <property type="entry name" value="DNA_bind_recombinase_dom"/>
</dbReference>
<keyword evidence="1" id="KW-0175">Coiled coil</keyword>
<dbReference type="Proteomes" id="UP001204579">
    <property type="component" value="Unassembled WGS sequence"/>
</dbReference>
<name>A0AAW5NAF2_9BACT</name>
<dbReference type="AlphaFoldDB" id="A0AAW5NAF2"/>
<proteinExistence type="predicted"/>
<dbReference type="InterPro" id="IPR006119">
    <property type="entry name" value="Resolv_N"/>
</dbReference>
<dbReference type="EMBL" id="JANRHJ010000013">
    <property type="protein sequence ID" value="MCR8874719.1"/>
    <property type="molecule type" value="Genomic_DNA"/>
</dbReference>
<dbReference type="SUPFAM" id="SSF53041">
    <property type="entry name" value="Resolvase-like"/>
    <property type="match status" value="1"/>
</dbReference>
<gene>
    <name evidence="3" type="ORF">NW209_11970</name>
</gene>
<evidence type="ECO:0000259" key="2">
    <source>
        <dbReference type="SMART" id="SM00857"/>
    </source>
</evidence>
<sequence>MEKNCIIWTRVSTKEQEKNGGSLESQRLCCTEYAQSNGYNIVKDGYFGGKHESAKTPGIFIKKMISAIKTKRNIKYVIVSVIDRFSRNAGQGINMFNDLLNIGVTIIEATTGLNTADHSQKLMLQMKLCFAEWDNANRTDKFTSGRKNCLKSGVYCGAVPIGYDKEGKSINRTFTINSDGQLIRKAFQWKLQGMANCQIIEKLRPFGLILSKQKLHHILTNVFYAGKIKHKMLNYEIIDGNQPPIVSYSDFLKVQEILSGRTGVYKHKKEATQFPLKRHVLCSKDHTPFTAYTVKKKNINYYKCNCIGCKTNVSAKKMHSKYEELLESYDIPQKFIGIMRKIISKMINSEQDERMQSISLLKKQKSEKESKLKKCKIRYGMGEIDDEIYSMTVEALQSDLANITLELSKFDKDLSNLDNRVNDILAMCCHLGSFWRNADLETAQKLQNLLFPQGILWDKEKDNYRTFNENAALSVIRRISGGYKNKKEENPFGNSSKDNLCA</sequence>
<evidence type="ECO:0000256" key="1">
    <source>
        <dbReference type="SAM" id="Coils"/>
    </source>
</evidence>
<evidence type="ECO:0000313" key="3">
    <source>
        <dbReference type="EMBL" id="MCR8874719.1"/>
    </source>
</evidence>
<evidence type="ECO:0000313" key="4">
    <source>
        <dbReference type="Proteomes" id="UP001204579"/>
    </source>
</evidence>
<feature type="domain" description="Resolvase/invertase-type recombinase catalytic" evidence="2">
    <location>
        <begin position="5"/>
        <end position="155"/>
    </location>
</feature>
<protein>
    <submittedName>
        <fullName evidence="3">Recombinase family protein</fullName>
    </submittedName>
</protein>
<dbReference type="RefSeq" id="WP_204461710.1">
    <property type="nucleotide sequence ID" value="NZ_JANRHJ010000013.1"/>
</dbReference>
<dbReference type="Gene3D" id="3.40.50.1390">
    <property type="entry name" value="Resolvase, N-terminal catalytic domain"/>
    <property type="match status" value="1"/>
</dbReference>
<dbReference type="InterPro" id="IPR038109">
    <property type="entry name" value="DNA_bind_recomb_sf"/>
</dbReference>
<dbReference type="PANTHER" id="PTHR30461:SF23">
    <property type="entry name" value="DNA RECOMBINASE-RELATED"/>
    <property type="match status" value="1"/>
</dbReference>
<dbReference type="Pfam" id="PF00239">
    <property type="entry name" value="Resolvase"/>
    <property type="match status" value="1"/>
</dbReference>
<dbReference type="CDD" id="cd00338">
    <property type="entry name" value="Ser_Recombinase"/>
    <property type="match status" value="1"/>
</dbReference>
<dbReference type="InterPro" id="IPR050639">
    <property type="entry name" value="SSR_resolvase"/>
</dbReference>
<dbReference type="InterPro" id="IPR036162">
    <property type="entry name" value="Resolvase-like_N_sf"/>
</dbReference>
<dbReference type="SMART" id="SM00857">
    <property type="entry name" value="Resolvase"/>
    <property type="match status" value="1"/>
</dbReference>
<dbReference type="GO" id="GO:0003677">
    <property type="term" value="F:DNA binding"/>
    <property type="evidence" value="ECO:0007669"/>
    <property type="project" value="InterPro"/>
</dbReference>
<dbReference type="Gene3D" id="3.90.1750.20">
    <property type="entry name" value="Putative Large Serine Recombinase, Chain B, Domain 2"/>
    <property type="match status" value="1"/>
</dbReference>
<organism evidence="3 4">
    <name type="scientific">Phocaeicola barnesiae</name>
    <dbReference type="NCBI Taxonomy" id="376804"/>
    <lineage>
        <taxon>Bacteria</taxon>
        <taxon>Pseudomonadati</taxon>
        <taxon>Bacteroidota</taxon>
        <taxon>Bacteroidia</taxon>
        <taxon>Bacteroidales</taxon>
        <taxon>Bacteroidaceae</taxon>
        <taxon>Phocaeicola</taxon>
    </lineage>
</organism>
<reference evidence="3 4" key="1">
    <citation type="submission" date="2022-08" db="EMBL/GenBank/DDBJ databases">
        <authorList>
            <person name="Zeman M."/>
            <person name="Kubasova T."/>
        </authorList>
    </citation>
    <scope>NUCLEOTIDE SEQUENCE [LARGE SCALE GENOMIC DNA]</scope>
    <source>
        <strain evidence="3 4">ET62</strain>
    </source>
</reference>
<comment type="caution">
    <text evidence="3">The sequence shown here is derived from an EMBL/GenBank/DDBJ whole genome shotgun (WGS) entry which is preliminary data.</text>
</comment>
<dbReference type="GO" id="GO:0000150">
    <property type="term" value="F:DNA strand exchange activity"/>
    <property type="evidence" value="ECO:0007669"/>
    <property type="project" value="InterPro"/>
</dbReference>
<dbReference type="PANTHER" id="PTHR30461">
    <property type="entry name" value="DNA-INVERTASE FROM LAMBDOID PROPHAGE"/>
    <property type="match status" value="1"/>
</dbReference>
<keyword evidence="4" id="KW-1185">Reference proteome</keyword>
<dbReference type="Pfam" id="PF07508">
    <property type="entry name" value="Recombinase"/>
    <property type="match status" value="1"/>
</dbReference>
<accession>A0AAW5NAF2</accession>